<evidence type="ECO:0000256" key="2">
    <source>
        <dbReference type="ARBA" id="ARBA00022475"/>
    </source>
</evidence>
<evidence type="ECO:0000259" key="11">
    <source>
        <dbReference type="PROSITE" id="PS51846"/>
    </source>
</evidence>
<dbReference type="PANTHER" id="PTHR43099">
    <property type="entry name" value="UPF0053 PROTEIN YRKA"/>
    <property type="match status" value="1"/>
</dbReference>
<dbReference type="Pfam" id="PF01595">
    <property type="entry name" value="CNNM"/>
    <property type="match status" value="1"/>
</dbReference>
<feature type="transmembrane region" description="Helical" evidence="9">
    <location>
        <begin position="142"/>
        <end position="162"/>
    </location>
</feature>
<dbReference type="SUPFAM" id="SSF54631">
    <property type="entry name" value="CBS-domain pair"/>
    <property type="match status" value="1"/>
</dbReference>
<evidence type="ECO:0000256" key="8">
    <source>
        <dbReference type="PROSITE-ProRule" id="PRU01193"/>
    </source>
</evidence>
<keyword evidence="6 8" id="KW-0472">Membrane</keyword>
<feature type="transmembrane region" description="Helical" evidence="9">
    <location>
        <begin position="100"/>
        <end position="121"/>
    </location>
</feature>
<dbReference type="InterPro" id="IPR000644">
    <property type="entry name" value="CBS_dom"/>
</dbReference>
<dbReference type="PROSITE" id="PS51371">
    <property type="entry name" value="CBS"/>
    <property type="match status" value="1"/>
</dbReference>
<dbReference type="InterPro" id="IPR044751">
    <property type="entry name" value="Ion_transp-like_CBS"/>
</dbReference>
<keyword evidence="2" id="KW-1003">Cell membrane</keyword>
<keyword evidence="3 8" id="KW-0812">Transmembrane</keyword>
<evidence type="ECO:0000256" key="5">
    <source>
        <dbReference type="ARBA" id="ARBA00022989"/>
    </source>
</evidence>
<keyword evidence="5 8" id="KW-1133">Transmembrane helix</keyword>
<protein>
    <submittedName>
        <fullName evidence="12">HlyC/CorC family transporter</fullName>
    </submittedName>
</protein>
<evidence type="ECO:0000313" key="13">
    <source>
        <dbReference type="Proteomes" id="UP000265882"/>
    </source>
</evidence>
<comment type="subcellular location">
    <subcellularLocation>
        <location evidence="1">Cell membrane</location>
        <topology evidence="1">Multi-pass membrane protein</topology>
    </subcellularLocation>
</comment>
<dbReference type="PANTHER" id="PTHR43099:SF4">
    <property type="entry name" value="INTEGRAL MEMBRANE PROTEIN"/>
    <property type="match status" value="1"/>
</dbReference>
<evidence type="ECO:0000259" key="10">
    <source>
        <dbReference type="PROSITE" id="PS51371"/>
    </source>
</evidence>
<feature type="transmembrane region" description="Helical" evidence="9">
    <location>
        <begin position="56"/>
        <end position="80"/>
    </location>
</feature>
<keyword evidence="4" id="KW-0677">Repeat</keyword>
<proteinExistence type="predicted"/>
<comment type="caution">
    <text evidence="12">The sequence shown here is derived from an EMBL/GenBank/DDBJ whole genome shotgun (WGS) entry which is preliminary data.</text>
</comment>
<reference evidence="12 13" key="1">
    <citation type="journal article" date="2017" name="ISME J.">
        <title>Energy and carbon metabolisms in a deep terrestrial subsurface fluid microbial community.</title>
        <authorList>
            <person name="Momper L."/>
            <person name="Jungbluth S.P."/>
            <person name="Lee M.D."/>
            <person name="Amend J.P."/>
        </authorList>
    </citation>
    <scope>NUCLEOTIDE SEQUENCE [LARGE SCALE GENOMIC DNA]</scope>
    <source>
        <strain evidence="12">SURF_5</strain>
    </source>
</reference>
<dbReference type="Gene3D" id="3.10.580.10">
    <property type="entry name" value="CBS-domain"/>
    <property type="match status" value="1"/>
</dbReference>
<evidence type="ECO:0000256" key="7">
    <source>
        <dbReference type="PROSITE-ProRule" id="PRU00703"/>
    </source>
</evidence>
<evidence type="ECO:0000256" key="9">
    <source>
        <dbReference type="SAM" id="Phobius"/>
    </source>
</evidence>
<feature type="domain" description="CBS" evidence="10">
    <location>
        <begin position="290"/>
        <end position="347"/>
    </location>
</feature>
<dbReference type="AlphaFoldDB" id="A0A3A4PDE4"/>
<evidence type="ECO:0000256" key="6">
    <source>
        <dbReference type="ARBA" id="ARBA00023136"/>
    </source>
</evidence>
<accession>A0A3A4PDE4</accession>
<keyword evidence="7" id="KW-0129">CBS domain</keyword>
<dbReference type="GO" id="GO:0005886">
    <property type="term" value="C:plasma membrane"/>
    <property type="evidence" value="ECO:0007669"/>
    <property type="project" value="UniProtKB-SubCell"/>
</dbReference>
<dbReference type="PROSITE" id="PS51846">
    <property type="entry name" value="CNNM"/>
    <property type="match status" value="1"/>
</dbReference>
<dbReference type="CDD" id="cd04590">
    <property type="entry name" value="CBS_pair_CorC_HlyC_assoc"/>
    <property type="match status" value="1"/>
</dbReference>
<dbReference type="EMBL" id="QZKU01000014">
    <property type="protein sequence ID" value="RJP26004.1"/>
    <property type="molecule type" value="Genomic_DNA"/>
</dbReference>
<dbReference type="InterPro" id="IPR046342">
    <property type="entry name" value="CBS_dom_sf"/>
</dbReference>
<organism evidence="12 13">
    <name type="scientific">Abyssobacteria bacterium (strain SURF_5)</name>
    <dbReference type="NCBI Taxonomy" id="2093360"/>
    <lineage>
        <taxon>Bacteria</taxon>
        <taxon>Pseudomonadati</taxon>
        <taxon>Candidatus Hydrogenedentota</taxon>
        <taxon>Candidatus Abyssobacteria</taxon>
    </lineage>
</organism>
<feature type="transmembrane region" description="Helical" evidence="9">
    <location>
        <begin position="12"/>
        <end position="35"/>
    </location>
</feature>
<feature type="domain" description="CNNM transmembrane" evidence="11">
    <location>
        <begin position="1"/>
        <end position="191"/>
    </location>
</feature>
<evidence type="ECO:0000313" key="12">
    <source>
        <dbReference type="EMBL" id="RJP26004.1"/>
    </source>
</evidence>
<evidence type="ECO:0000256" key="4">
    <source>
        <dbReference type="ARBA" id="ARBA00022737"/>
    </source>
</evidence>
<evidence type="ECO:0000256" key="3">
    <source>
        <dbReference type="ARBA" id="ARBA00022692"/>
    </source>
</evidence>
<dbReference type="Proteomes" id="UP000265882">
    <property type="component" value="Unassembled WGS sequence"/>
</dbReference>
<evidence type="ECO:0000256" key="1">
    <source>
        <dbReference type="ARBA" id="ARBA00004651"/>
    </source>
</evidence>
<name>A0A3A4PDE4_ABYX5</name>
<dbReference type="InterPro" id="IPR002550">
    <property type="entry name" value="CNNM"/>
</dbReference>
<dbReference type="Pfam" id="PF00571">
    <property type="entry name" value="CBS"/>
    <property type="match status" value="1"/>
</dbReference>
<sequence>MIFGFELTVISIMLVFNAIFAAYEMALASVSRSRLTALLQEKRKGARAAVFMKDRLEASLAVVQVGITLAGVIAAAAGGAGVEEVLAPYLERTLDVSERLAEILALACLAIPLSSFTIVFAELVPKVFALQNKELVCLKLSPFMKVFWLIFYPVIFVFEFVVKKVASLGSPALKSQREMREHGLHEIRAAVTLARSLSLIGAREEKIVLSAAQLSMRPVSNAAIPASEISMLALTSTLNEAFIKAHLDMHTRFPVSEAEDDPQTIVGYVNFKDIANAIRMNPSDPTVRGIARPIARFNENVPLSQALEHLIREKNHIALVVSNENKVTGLVTLEDIMEELVGEIEDEYDRMPSYIHPYSSGLIAGGGASMDAIMDKLGKQPQPVPQVKRSPNLHEWCVQKLERLPKGGDVIEGEGLRVSVRKMRRRKVSEATVNQID</sequence>
<dbReference type="InterPro" id="IPR051676">
    <property type="entry name" value="UPF0053_domain"/>
</dbReference>
<gene>
    <name evidence="12" type="ORF">C4520_01330</name>
</gene>